<dbReference type="GO" id="GO:0070482">
    <property type="term" value="P:response to oxygen levels"/>
    <property type="evidence" value="ECO:0007669"/>
    <property type="project" value="TreeGrafter"/>
</dbReference>
<dbReference type="AlphaFoldDB" id="A0AAV3YP76"/>
<dbReference type="InterPro" id="IPR038158">
    <property type="entry name" value="H-NOX_domain_sf"/>
</dbReference>
<dbReference type="EMBL" id="BLXT01001882">
    <property type="protein sequence ID" value="GFN88940.1"/>
    <property type="molecule type" value="Genomic_DNA"/>
</dbReference>
<dbReference type="Proteomes" id="UP000735302">
    <property type="component" value="Unassembled WGS sequence"/>
</dbReference>
<dbReference type="GO" id="GO:0020037">
    <property type="term" value="F:heme binding"/>
    <property type="evidence" value="ECO:0007669"/>
    <property type="project" value="InterPro"/>
</dbReference>
<feature type="domain" description="Heme NO-binding" evidence="1">
    <location>
        <begin position="26"/>
        <end position="145"/>
    </location>
</feature>
<dbReference type="GO" id="GO:0019934">
    <property type="term" value="P:cGMP-mediated signaling"/>
    <property type="evidence" value="ECO:0007669"/>
    <property type="project" value="TreeGrafter"/>
</dbReference>
<comment type="caution">
    <text evidence="2">The sequence shown here is derived from an EMBL/GenBank/DDBJ whole genome shotgun (WGS) entry which is preliminary data.</text>
</comment>
<dbReference type="SUPFAM" id="SSF111126">
    <property type="entry name" value="Ligand-binding domain in the NO signalling and Golgi transport"/>
    <property type="match status" value="1"/>
</dbReference>
<accession>A0AAV3YP76</accession>
<dbReference type="Gene3D" id="3.90.1520.10">
    <property type="entry name" value="H-NOX domain"/>
    <property type="match status" value="1"/>
</dbReference>
<name>A0AAV3YP76_9GAST</name>
<organism evidence="2 3">
    <name type="scientific">Plakobranchus ocellatus</name>
    <dbReference type="NCBI Taxonomy" id="259542"/>
    <lineage>
        <taxon>Eukaryota</taxon>
        <taxon>Metazoa</taxon>
        <taxon>Spiralia</taxon>
        <taxon>Lophotrochozoa</taxon>
        <taxon>Mollusca</taxon>
        <taxon>Gastropoda</taxon>
        <taxon>Heterobranchia</taxon>
        <taxon>Euthyneura</taxon>
        <taxon>Panpulmonata</taxon>
        <taxon>Sacoglossa</taxon>
        <taxon>Placobranchoidea</taxon>
        <taxon>Plakobranchidae</taxon>
        <taxon>Plakobranchus</taxon>
    </lineage>
</organism>
<protein>
    <submittedName>
        <fullName evidence="2">Guanylate cyclase soluble subunit beta-2-like</fullName>
    </submittedName>
</protein>
<dbReference type="InterPro" id="IPR011644">
    <property type="entry name" value="Heme_NO-bd"/>
</dbReference>
<evidence type="ECO:0000259" key="1">
    <source>
        <dbReference type="Pfam" id="PF07700"/>
    </source>
</evidence>
<proteinExistence type="predicted"/>
<dbReference type="PANTHER" id="PTHR45655">
    <property type="entry name" value="GUANYLATE CYCLASE SOLUBLE SUBUNIT BETA-2"/>
    <property type="match status" value="1"/>
</dbReference>
<dbReference type="PANTHER" id="PTHR45655:SF13">
    <property type="entry name" value="SOLUBLE GUANYLATE CYCLASE GCY-32-RELATED"/>
    <property type="match status" value="1"/>
</dbReference>
<gene>
    <name evidence="2" type="ORF">PoB_001544600</name>
</gene>
<evidence type="ECO:0000313" key="2">
    <source>
        <dbReference type="EMBL" id="GFN88940.1"/>
    </source>
</evidence>
<sequence>MPLVIGIMFEMSASLFHSLSCLSPQYGQIHCVIRELVQMKFGNEAWDAILKKSQLDKHDSFLMFTRYDDSQTFSLVGAVSEALDVPVEAVLEIFGEFFFDYCLRHGYDKMLRTLGSDIKSFIQNLDSLHSLLALSYKGISAPSFRSVPGYLGHSISVSSTSDGLFSRQKKYS</sequence>
<dbReference type="Pfam" id="PF07700">
    <property type="entry name" value="HNOB"/>
    <property type="match status" value="1"/>
</dbReference>
<dbReference type="GO" id="GO:0008074">
    <property type="term" value="C:guanylate cyclase complex, soluble"/>
    <property type="evidence" value="ECO:0007669"/>
    <property type="project" value="TreeGrafter"/>
</dbReference>
<reference evidence="2 3" key="1">
    <citation type="journal article" date="2021" name="Elife">
        <title>Chloroplast acquisition without the gene transfer in kleptoplastic sea slugs, Plakobranchus ocellatus.</title>
        <authorList>
            <person name="Maeda T."/>
            <person name="Takahashi S."/>
            <person name="Yoshida T."/>
            <person name="Shimamura S."/>
            <person name="Takaki Y."/>
            <person name="Nagai Y."/>
            <person name="Toyoda A."/>
            <person name="Suzuki Y."/>
            <person name="Arimoto A."/>
            <person name="Ishii H."/>
            <person name="Satoh N."/>
            <person name="Nishiyama T."/>
            <person name="Hasebe M."/>
            <person name="Maruyama T."/>
            <person name="Minagawa J."/>
            <person name="Obokata J."/>
            <person name="Shigenobu S."/>
        </authorList>
    </citation>
    <scope>NUCLEOTIDE SEQUENCE [LARGE SCALE GENOMIC DNA]</scope>
</reference>
<keyword evidence="3" id="KW-1185">Reference proteome</keyword>
<dbReference type="InterPro" id="IPR024096">
    <property type="entry name" value="NO_sig/Golgi_transp_ligand-bd"/>
</dbReference>
<evidence type="ECO:0000313" key="3">
    <source>
        <dbReference type="Proteomes" id="UP000735302"/>
    </source>
</evidence>
<dbReference type="GO" id="GO:0004383">
    <property type="term" value="F:guanylate cyclase activity"/>
    <property type="evidence" value="ECO:0007669"/>
    <property type="project" value="TreeGrafter"/>
</dbReference>